<evidence type="ECO:0000259" key="2">
    <source>
        <dbReference type="Pfam" id="PF18566"/>
    </source>
</evidence>
<sequence length="639" mass="72177">MAKQANIDISTIPANTGKGNVSSYYRWRTLIQYVILVGLASLGWIKLQNSAGRAACLGVIFPGGAYLANPNLLNVALFILTVVFMPVTFFMWFGSGAILAPILNHICPIAIGAYLNKDGKFPFHMLYVVLGLSGVTITFFYVISVKLAAQNRRKRDVRNLYLPELVSEVFERTQLPADKRELDLKTLRFVQYFMELGLQDIDDWSGFNIVDQFQTSSLRYQLYEIAYCLGTYQCIYTPSMRGKLSEAQTKVIDKSLTQKVMNYWKWESLFGHFSTNYDPVEWDNIMVTGYILKALGIYTNNTGDMRYTQPDCMEFVINNSNKFKHDIHSINKYLLRNWESNPYTVFPCEPNWIYSPCNLYGSAGSIAYDAAFHQKNFEKKREKILSQLQEDLSDELGTLVPIKSSLTGMTIPGFSGPTCEAFSAMDLVLLDEAAGVRSWVILREEHLTYDQEALTYKFKDLKTSDKIDLGNYNITEASPAALFAMVAAEHGDEEISQKLIKRIDNELAPLKVTSTGSYYNEGLSTWLTGFLLRGRLCRFRDWTRTIAEGPSKQCKLGPLLEGYDFQNVLVARAYSNDGTDLDLVLYNGGEPGKYSIRLGQLVPGAKYKYEFGTFEADDDGCLVLSVDLDGRTPIHIEKV</sequence>
<dbReference type="InterPro" id="IPR041411">
    <property type="entry name" value="Ldi"/>
</dbReference>
<dbReference type="Proteomes" id="UP000182259">
    <property type="component" value="Chromosome III"/>
</dbReference>
<protein>
    <submittedName>
        <fullName evidence="3">CIC11C00000001300</fullName>
    </submittedName>
</protein>
<dbReference type="Pfam" id="PF18566">
    <property type="entry name" value="Ldi"/>
    <property type="match status" value="1"/>
</dbReference>
<keyword evidence="1" id="KW-1133">Transmembrane helix</keyword>
<evidence type="ECO:0000313" key="3">
    <source>
        <dbReference type="EMBL" id="SGZ52927.1"/>
    </source>
</evidence>
<gene>
    <name evidence="3" type="ORF">SAMEA4029009_CIC11G00000001300</name>
</gene>
<evidence type="ECO:0000313" key="4">
    <source>
        <dbReference type="Proteomes" id="UP000182259"/>
    </source>
</evidence>
<dbReference type="AlphaFoldDB" id="A0A1L0BNE6"/>
<proteinExistence type="predicted"/>
<accession>A0A1L0BNE6</accession>
<feature type="domain" description="Linalool dehydratase/isomerase" evidence="2">
    <location>
        <begin position="219"/>
        <end position="521"/>
    </location>
</feature>
<reference evidence="3 4" key="1">
    <citation type="submission" date="2016-10" db="EMBL/GenBank/DDBJ databases">
        <authorList>
            <person name="de Groot N.N."/>
        </authorList>
    </citation>
    <scope>NUCLEOTIDE SEQUENCE [LARGE SCALE GENOMIC DNA]</scope>
    <source>
        <strain evidence="3 4">PYCC 4715</strain>
    </source>
</reference>
<dbReference type="EMBL" id="LT635766">
    <property type="protein sequence ID" value="SGZ52927.1"/>
    <property type="molecule type" value="Genomic_DNA"/>
</dbReference>
<evidence type="ECO:0000256" key="1">
    <source>
        <dbReference type="SAM" id="Phobius"/>
    </source>
</evidence>
<feature type="transmembrane region" description="Helical" evidence="1">
    <location>
        <begin position="123"/>
        <end position="145"/>
    </location>
</feature>
<keyword evidence="1" id="KW-0812">Transmembrane</keyword>
<organism evidence="3 4">
    <name type="scientific">Sungouiella intermedia</name>
    <dbReference type="NCBI Taxonomy" id="45354"/>
    <lineage>
        <taxon>Eukaryota</taxon>
        <taxon>Fungi</taxon>
        <taxon>Dikarya</taxon>
        <taxon>Ascomycota</taxon>
        <taxon>Saccharomycotina</taxon>
        <taxon>Pichiomycetes</taxon>
        <taxon>Metschnikowiaceae</taxon>
        <taxon>Sungouiella</taxon>
    </lineage>
</organism>
<feature type="transmembrane region" description="Helical" evidence="1">
    <location>
        <begin position="75"/>
        <end position="103"/>
    </location>
</feature>
<name>A0A1L0BNE6_9ASCO</name>
<keyword evidence="1" id="KW-0472">Membrane</keyword>